<dbReference type="RefSeq" id="WP_338003748.1">
    <property type="nucleotide sequence ID" value="NZ_JAOPKA010000005.1"/>
</dbReference>
<evidence type="ECO:0000313" key="4">
    <source>
        <dbReference type="Proteomes" id="UP001320972"/>
    </source>
</evidence>
<evidence type="ECO:0000313" key="5">
    <source>
        <dbReference type="Proteomes" id="UP001321018"/>
    </source>
</evidence>
<accession>A0AAP3E1V7</accession>
<dbReference type="EMBL" id="JAOPKA010000005">
    <property type="protein sequence ID" value="MCU4741923.1"/>
    <property type="molecule type" value="Genomic_DNA"/>
</dbReference>
<evidence type="ECO:0000313" key="3">
    <source>
        <dbReference type="EMBL" id="MCU4975135.1"/>
    </source>
</evidence>
<protein>
    <submittedName>
        <fullName evidence="2">Uncharacterized protein</fullName>
    </submittedName>
</protein>
<sequence length="175" mass="18852">MKQWQLVAVALALTVTGIYVLGIGPFDDSWEEPTPEITALEITDRGCEEDVRAFAHSSSGGTGSVNAGTLARPPETELSAEIRRTSPERAEITTYRLDIHTHEPDTTTTECPGRIAYRVEYDAPYDNTGTGLRVAVFVDGALRSCGSSTSGPDTGCIQLREDTDVHWTNSSDGSS</sequence>
<dbReference type="Proteomes" id="UP001321018">
    <property type="component" value="Unassembled WGS sequence"/>
</dbReference>
<dbReference type="EMBL" id="JAOPKB010000016">
    <property type="protein sequence ID" value="MCU4975135.1"/>
    <property type="molecule type" value="Genomic_DNA"/>
</dbReference>
<feature type="compositionally biased region" description="Polar residues" evidence="1">
    <location>
        <begin position="56"/>
        <end position="67"/>
    </location>
</feature>
<organism evidence="2 5">
    <name type="scientific">Natronoglomus mannanivorans</name>
    <dbReference type="NCBI Taxonomy" id="2979990"/>
    <lineage>
        <taxon>Archaea</taxon>
        <taxon>Methanobacteriati</taxon>
        <taxon>Methanobacteriota</taxon>
        <taxon>Stenosarchaea group</taxon>
        <taxon>Halobacteria</taxon>
        <taxon>Halobacteriales</taxon>
        <taxon>Natrialbaceae</taxon>
        <taxon>Natronoglomus</taxon>
    </lineage>
</organism>
<evidence type="ECO:0000313" key="2">
    <source>
        <dbReference type="EMBL" id="MCU4741923.1"/>
    </source>
</evidence>
<name>A0AAP3E1V7_9EURY</name>
<comment type="caution">
    <text evidence="2">The sequence shown here is derived from an EMBL/GenBank/DDBJ whole genome shotgun (WGS) entry which is preliminary data.</text>
</comment>
<dbReference type="AlphaFoldDB" id="A0AAP3E1V7"/>
<dbReference type="Proteomes" id="UP001320972">
    <property type="component" value="Unassembled WGS sequence"/>
</dbReference>
<evidence type="ECO:0000256" key="1">
    <source>
        <dbReference type="SAM" id="MobiDB-lite"/>
    </source>
</evidence>
<proteinExistence type="predicted"/>
<feature type="region of interest" description="Disordered" evidence="1">
    <location>
        <begin position="55"/>
        <end position="76"/>
    </location>
</feature>
<keyword evidence="4" id="KW-1185">Reference proteome</keyword>
<reference evidence="2 4" key="1">
    <citation type="submission" date="2022-09" db="EMBL/GenBank/DDBJ databases">
        <title>Enrichment on poylsaccharides allowed isolation of novel metabolic and taxonomic groups of Haloarchaea.</title>
        <authorList>
            <person name="Sorokin D.Y."/>
            <person name="Elcheninov A.G."/>
            <person name="Khizhniak T.V."/>
            <person name="Kolganova T.V."/>
            <person name="Kublanov I.V."/>
        </authorList>
    </citation>
    <scope>NUCLEOTIDE SEQUENCE</scope>
    <source>
        <strain evidence="3 4">AArc-m2/3/4</strain>
        <strain evidence="2">AArc-xg1-1</strain>
    </source>
</reference>
<gene>
    <name evidence="3" type="ORF">OB955_20760</name>
    <name evidence="2" type="ORF">OB960_10995</name>
</gene>